<dbReference type="OrthoDB" id="10272179at2759"/>
<dbReference type="GeneID" id="106051725"/>
<feature type="compositionally biased region" description="Polar residues" evidence="1">
    <location>
        <begin position="10"/>
        <end position="22"/>
    </location>
</feature>
<evidence type="ECO:0000256" key="1">
    <source>
        <dbReference type="SAM" id="MobiDB-lite"/>
    </source>
</evidence>
<accession>A0A9W3BM34</accession>
<reference evidence="4" key="1">
    <citation type="submission" date="2025-08" db="UniProtKB">
        <authorList>
            <consortium name="RefSeq"/>
        </authorList>
    </citation>
    <scope>IDENTIFICATION</scope>
</reference>
<keyword evidence="3" id="KW-1185">Reference proteome</keyword>
<proteinExistence type="predicted"/>
<dbReference type="RefSeq" id="XP_055900625.1">
    <property type="nucleotide sequence ID" value="XM_056044650.1"/>
</dbReference>
<sequence length="101" mass="10830">MANPPPQARDQGTVNAAESGITPTQAEDLERNAFLSVLCFPPTGLAAVWQARNANCAVRTGNASDASYYNKSALRLMTFSVFLALCNPILLAVLRQQFKSG</sequence>
<feature type="transmembrane region" description="Helical" evidence="2">
    <location>
        <begin position="73"/>
        <end position="94"/>
    </location>
</feature>
<protein>
    <submittedName>
        <fullName evidence="4">Uncharacterized protein LOC106051725</fullName>
    </submittedName>
</protein>
<gene>
    <name evidence="4" type="primary">LOC106051725</name>
</gene>
<organism evidence="3 4">
    <name type="scientific">Biomphalaria glabrata</name>
    <name type="common">Bloodfluke planorb</name>
    <name type="synonym">Freshwater snail</name>
    <dbReference type="NCBI Taxonomy" id="6526"/>
    <lineage>
        <taxon>Eukaryota</taxon>
        <taxon>Metazoa</taxon>
        <taxon>Spiralia</taxon>
        <taxon>Lophotrochozoa</taxon>
        <taxon>Mollusca</taxon>
        <taxon>Gastropoda</taxon>
        <taxon>Heterobranchia</taxon>
        <taxon>Euthyneura</taxon>
        <taxon>Panpulmonata</taxon>
        <taxon>Hygrophila</taxon>
        <taxon>Lymnaeoidea</taxon>
        <taxon>Planorbidae</taxon>
        <taxon>Biomphalaria</taxon>
    </lineage>
</organism>
<dbReference type="Proteomes" id="UP001165740">
    <property type="component" value="Chromosome 10"/>
</dbReference>
<dbReference type="AlphaFoldDB" id="A0A9W3BM34"/>
<name>A0A9W3BM34_BIOGL</name>
<keyword evidence="2" id="KW-1133">Transmembrane helix</keyword>
<feature type="region of interest" description="Disordered" evidence="1">
    <location>
        <begin position="1"/>
        <end position="22"/>
    </location>
</feature>
<keyword evidence="2" id="KW-0812">Transmembrane</keyword>
<keyword evidence="2" id="KW-0472">Membrane</keyword>
<evidence type="ECO:0000313" key="4">
    <source>
        <dbReference type="RefSeq" id="XP_055900625.1"/>
    </source>
</evidence>
<evidence type="ECO:0000313" key="3">
    <source>
        <dbReference type="Proteomes" id="UP001165740"/>
    </source>
</evidence>
<evidence type="ECO:0000256" key="2">
    <source>
        <dbReference type="SAM" id="Phobius"/>
    </source>
</evidence>